<proteinExistence type="inferred from homology"/>
<protein>
    <recommendedName>
        <fullName evidence="7">Rhodopsin domain-containing protein</fullName>
    </recommendedName>
</protein>
<keyword evidence="2 6" id="KW-0812">Transmembrane</keyword>
<dbReference type="GeneID" id="25410487"/>
<feature type="transmembrane region" description="Helical" evidence="6">
    <location>
        <begin position="169"/>
        <end position="193"/>
    </location>
</feature>
<dbReference type="STRING" id="1043004.A0A074XGC6"/>
<name>A0A074XGC6_9PEZI</name>
<feature type="transmembrane region" description="Helical" evidence="6">
    <location>
        <begin position="125"/>
        <end position="149"/>
    </location>
</feature>
<dbReference type="AlphaFoldDB" id="A0A074XGC6"/>
<evidence type="ECO:0000256" key="3">
    <source>
        <dbReference type="ARBA" id="ARBA00022989"/>
    </source>
</evidence>
<evidence type="ECO:0000259" key="7">
    <source>
        <dbReference type="Pfam" id="PF20684"/>
    </source>
</evidence>
<feature type="transmembrane region" description="Helical" evidence="6">
    <location>
        <begin position="12"/>
        <end position="36"/>
    </location>
</feature>
<evidence type="ECO:0000256" key="6">
    <source>
        <dbReference type="SAM" id="Phobius"/>
    </source>
</evidence>
<reference evidence="8 9" key="1">
    <citation type="journal article" date="2014" name="BMC Genomics">
        <title>Genome sequencing of four Aureobasidium pullulans varieties: biotechnological potential, stress tolerance, and description of new species.</title>
        <authorList>
            <person name="Gostin Ar C."/>
            <person name="Ohm R.A."/>
            <person name="Kogej T."/>
            <person name="Sonjak S."/>
            <person name="Turk M."/>
            <person name="Zajc J."/>
            <person name="Zalar P."/>
            <person name="Grube M."/>
            <person name="Sun H."/>
            <person name="Han J."/>
            <person name="Sharma A."/>
            <person name="Chiniquy J."/>
            <person name="Ngan C.Y."/>
            <person name="Lipzen A."/>
            <person name="Barry K."/>
            <person name="Grigoriev I.V."/>
            <person name="Gunde-Cimerman N."/>
        </authorList>
    </citation>
    <scope>NUCLEOTIDE SEQUENCE [LARGE SCALE GENOMIC DNA]</scope>
    <source>
        <strain evidence="8 9">CBS 147.97</strain>
    </source>
</reference>
<dbReference type="RefSeq" id="XP_013427471.1">
    <property type="nucleotide sequence ID" value="XM_013572017.1"/>
</dbReference>
<feature type="transmembrane region" description="Helical" evidence="6">
    <location>
        <begin position="90"/>
        <end position="113"/>
    </location>
</feature>
<keyword evidence="9" id="KW-1185">Reference proteome</keyword>
<dbReference type="Proteomes" id="UP000027730">
    <property type="component" value="Unassembled WGS sequence"/>
</dbReference>
<gene>
    <name evidence="8" type="ORF">M436DRAFT_46263</name>
</gene>
<dbReference type="InterPro" id="IPR052337">
    <property type="entry name" value="SAT4-like"/>
</dbReference>
<feature type="transmembrane region" description="Helical" evidence="6">
    <location>
        <begin position="243"/>
        <end position="266"/>
    </location>
</feature>
<dbReference type="HOGENOM" id="CLU_028200_3_4_1"/>
<evidence type="ECO:0000313" key="9">
    <source>
        <dbReference type="Proteomes" id="UP000027730"/>
    </source>
</evidence>
<dbReference type="Pfam" id="PF20684">
    <property type="entry name" value="Fung_rhodopsin"/>
    <property type="match status" value="1"/>
</dbReference>
<feature type="transmembrane region" description="Helical" evidence="6">
    <location>
        <begin position="205"/>
        <end position="223"/>
    </location>
</feature>
<sequence>MHPDVNEYGLDPISTIVVGGVMLILTAIALSLRVYVRGFLIKSFGWDDRLLCFAFFLYTGNCIILILMGATQAVDGIEEISATRKLAKLALAGLTVWNATEIFIKLSAAFFFLRLVQELWQRRTILISITIYVTVMTSVILLTIFQCGVPSNIFVHRNCLDWDSVMGPISYVSGALTALTDWIFVLTTVSLVLKTKMPPRAKTSVVLLLSLAAMGSVVSIARIPFIRGGRYQLSTTSKLPRVVILAAIEAGIGIIALSLATLRPLVKTWMDALSSKASSSSEDVERQIAAAGHRGTPAVVVAGPAGNGEYEVIDIEMTRPKDRRADSHWNDQVIATISMPSEISGRYGVLDSVYSADMHQR</sequence>
<dbReference type="PANTHER" id="PTHR33048">
    <property type="entry name" value="PTH11-LIKE INTEGRAL MEMBRANE PROTEIN (AFU_ORTHOLOGUE AFUA_5G11245)"/>
    <property type="match status" value="1"/>
</dbReference>
<dbReference type="EMBL" id="KL584709">
    <property type="protein sequence ID" value="KEQ73616.1"/>
    <property type="molecule type" value="Genomic_DNA"/>
</dbReference>
<dbReference type="InterPro" id="IPR049326">
    <property type="entry name" value="Rhodopsin_dom_fungi"/>
</dbReference>
<organism evidence="8 9">
    <name type="scientific">Aureobasidium namibiae CBS 147.97</name>
    <dbReference type="NCBI Taxonomy" id="1043004"/>
    <lineage>
        <taxon>Eukaryota</taxon>
        <taxon>Fungi</taxon>
        <taxon>Dikarya</taxon>
        <taxon>Ascomycota</taxon>
        <taxon>Pezizomycotina</taxon>
        <taxon>Dothideomycetes</taxon>
        <taxon>Dothideomycetidae</taxon>
        <taxon>Dothideales</taxon>
        <taxon>Saccotheciaceae</taxon>
        <taxon>Aureobasidium</taxon>
    </lineage>
</organism>
<keyword evidence="3 6" id="KW-1133">Transmembrane helix</keyword>
<evidence type="ECO:0000256" key="5">
    <source>
        <dbReference type="ARBA" id="ARBA00038359"/>
    </source>
</evidence>
<evidence type="ECO:0000313" key="8">
    <source>
        <dbReference type="EMBL" id="KEQ73616.1"/>
    </source>
</evidence>
<dbReference type="GO" id="GO:0016020">
    <property type="term" value="C:membrane"/>
    <property type="evidence" value="ECO:0007669"/>
    <property type="project" value="UniProtKB-SubCell"/>
</dbReference>
<dbReference type="OrthoDB" id="3931329at2759"/>
<accession>A0A074XGC6</accession>
<evidence type="ECO:0000256" key="1">
    <source>
        <dbReference type="ARBA" id="ARBA00004141"/>
    </source>
</evidence>
<evidence type="ECO:0000256" key="2">
    <source>
        <dbReference type="ARBA" id="ARBA00022692"/>
    </source>
</evidence>
<dbReference type="PANTHER" id="PTHR33048:SF96">
    <property type="entry name" value="INTEGRAL MEMBRANE PROTEIN"/>
    <property type="match status" value="1"/>
</dbReference>
<feature type="transmembrane region" description="Helical" evidence="6">
    <location>
        <begin position="48"/>
        <end position="70"/>
    </location>
</feature>
<evidence type="ECO:0000256" key="4">
    <source>
        <dbReference type="ARBA" id="ARBA00023136"/>
    </source>
</evidence>
<feature type="domain" description="Rhodopsin" evidence="7">
    <location>
        <begin position="32"/>
        <end position="267"/>
    </location>
</feature>
<comment type="subcellular location">
    <subcellularLocation>
        <location evidence="1">Membrane</location>
        <topology evidence="1">Multi-pass membrane protein</topology>
    </subcellularLocation>
</comment>
<comment type="similarity">
    <text evidence="5">Belongs to the SAT4 family.</text>
</comment>
<keyword evidence="4 6" id="KW-0472">Membrane</keyword>